<evidence type="ECO:0000256" key="6">
    <source>
        <dbReference type="SAM" id="SignalP"/>
    </source>
</evidence>
<organism evidence="8 9">
    <name type="scientific">Cordyceps fumosorosea (strain ARSEF 2679)</name>
    <name type="common">Isaria fumosorosea</name>
    <dbReference type="NCBI Taxonomy" id="1081104"/>
    <lineage>
        <taxon>Eukaryota</taxon>
        <taxon>Fungi</taxon>
        <taxon>Dikarya</taxon>
        <taxon>Ascomycota</taxon>
        <taxon>Pezizomycotina</taxon>
        <taxon>Sordariomycetes</taxon>
        <taxon>Hypocreomycetidae</taxon>
        <taxon>Hypocreales</taxon>
        <taxon>Cordycipitaceae</taxon>
        <taxon>Cordyceps</taxon>
    </lineage>
</organism>
<dbReference type="PRINTS" id="PR00411">
    <property type="entry name" value="PNDRDTASEI"/>
</dbReference>
<dbReference type="InterPro" id="IPR023753">
    <property type="entry name" value="FAD/NAD-binding_dom"/>
</dbReference>
<gene>
    <name evidence="8" type="ORF">ISF_02393</name>
</gene>
<name>A0A162MU38_CORFA</name>
<dbReference type="OrthoDB" id="5376590at2759"/>
<evidence type="ECO:0000256" key="3">
    <source>
        <dbReference type="ARBA" id="ARBA00022630"/>
    </source>
</evidence>
<feature type="chain" id="PRO_5007837440" evidence="6">
    <location>
        <begin position="22"/>
        <end position="412"/>
    </location>
</feature>
<keyword evidence="3" id="KW-0285">Flavoprotein</keyword>
<keyword evidence="5" id="KW-0560">Oxidoreductase</keyword>
<dbReference type="Pfam" id="PF07992">
    <property type="entry name" value="Pyr_redox_2"/>
    <property type="match status" value="1"/>
</dbReference>
<comment type="cofactor">
    <cofactor evidence="1">
        <name>FAD</name>
        <dbReference type="ChEBI" id="CHEBI:57692"/>
    </cofactor>
</comment>
<dbReference type="STRING" id="1081104.A0A162MU38"/>
<evidence type="ECO:0000259" key="7">
    <source>
        <dbReference type="Pfam" id="PF07992"/>
    </source>
</evidence>
<dbReference type="Proteomes" id="UP000076744">
    <property type="component" value="Unassembled WGS sequence"/>
</dbReference>
<dbReference type="PANTHER" id="PTHR42913:SF3">
    <property type="entry name" value="64 KDA MITOCHONDRIAL NADH DEHYDROGENASE (EUROFUNG)"/>
    <property type="match status" value="1"/>
</dbReference>
<dbReference type="PRINTS" id="PR00368">
    <property type="entry name" value="FADPNR"/>
</dbReference>
<dbReference type="GO" id="GO:0019646">
    <property type="term" value="P:aerobic electron transport chain"/>
    <property type="evidence" value="ECO:0007669"/>
    <property type="project" value="TreeGrafter"/>
</dbReference>
<dbReference type="SUPFAM" id="SSF51905">
    <property type="entry name" value="FAD/NAD(P)-binding domain"/>
    <property type="match status" value="1"/>
</dbReference>
<evidence type="ECO:0000256" key="4">
    <source>
        <dbReference type="ARBA" id="ARBA00022827"/>
    </source>
</evidence>
<reference evidence="8 9" key="1">
    <citation type="journal article" date="2016" name="Genome Biol. Evol.">
        <title>Divergent and convergent evolution of fungal pathogenicity.</title>
        <authorList>
            <person name="Shang Y."/>
            <person name="Xiao G."/>
            <person name="Zheng P."/>
            <person name="Cen K."/>
            <person name="Zhan S."/>
            <person name="Wang C."/>
        </authorList>
    </citation>
    <scope>NUCLEOTIDE SEQUENCE [LARGE SCALE GENOMIC DNA]</scope>
    <source>
        <strain evidence="8 9">ARSEF 2679</strain>
    </source>
</reference>
<dbReference type="InterPro" id="IPR036188">
    <property type="entry name" value="FAD/NAD-bd_sf"/>
</dbReference>
<dbReference type="GeneID" id="30018685"/>
<keyword evidence="9" id="KW-1185">Reference proteome</keyword>
<comment type="similarity">
    <text evidence="2">Belongs to the NADH dehydrogenase family.</text>
</comment>
<dbReference type="AlphaFoldDB" id="A0A162MU38"/>
<dbReference type="RefSeq" id="XP_018706706.1">
    <property type="nucleotide sequence ID" value="XM_018845999.1"/>
</dbReference>
<accession>A0A162MU38</accession>
<evidence type="ECO:0000313" key="9">
    <source>
        <dbReference type="Proteomes" id="UP000076744"/>
    </source>
</evidence>
<evidence type="ECO:0000256" key="5">
    <source>
        <dbReference type="ARBA" id="ARBA00023002"/>
    </source>
</evidence>
<evidence type="ECO:0000256" key="1">
    <source>
        <dbReference type="ARBA" id="ARBA00001974"/>
    </source>
</evidence>
<dbReference type="PANTHER" id="PTHR42913">
    <property type="entry name" value="APOPTOSIS-INDUCING FACTOR 1"/>
    <property type="match status" value="1"/>
</dbReference>
<protein>
    <submittedName>
        <fullName evidence="8">NADH dehydrogenase, FAD-containing subunit</fullName>
    </submittedName>
</protein>
<keyword evidence="4" id="KW-0274">FAD</keyword>
<sequence length="412" mass="42989">MAQRILIIGTGFAGLWSALSAKRLLQLHNKENAVEVVVVAPEPSLVVRPRLYEDNPAAMVHQLGPLFQATNIRFVEGLVKAIDTSTKTVVYASKGTESASITYDRLVLAAGSSVVHPKAVDGLSEHAFDIDALESASKLHLHLKSLAALPQSAARDTVVVCGAGFTGIELATELPLRVASGVRIVLVDGSDAVGSQLGPGPRAAITKALQAMNVEVKLGAGIARIDASGVTLSSGQRIATLTAIWTAGVRASALTQQIPGDKDALGRIRVDPTLRVPSATDVYATGDAAHVLADPEGGQVALMCCQHALLLGRVSGHNAAASLIGVPETNYAQAAYNCCLDLGGHGAVICRGWEREVMLEGDLAKRVKKYINGTLIYPPADAAEAVAAADPGLYGDSDELFKQMIETIKTSA</sequence>
<dbReference type="InterPro" id="IPR051169">
    <property type="entry name" value="NADH-Q_oxidoreductase"/>
</dbReference>
<evidence type="ECO:0000313" key="8">
    <source>
        <dbReference type="EMBL" id="OAA70419.1"/>
    </source>
</evidence>
<dbReference type="Gene3D" id="3.50.50.100">
    <property type="match status" value="1"/>
</dbReference>
<comment type="caution">
    <text evidence="8">The sequence shown here is derived from an EMBL/GenBank/DDBJ whole genome shotgun (WGS) entry which is preliminary data.</text>
</comment>
<proteinExistence type="inferred from homology"/>
<keyword evidence="6" id="KW-0732">Signal</keyword>
<feature type="domain" description="FAD/NAD(P)-binding" evidence="7">
    <location>
        <begin position="4"/>
        <end position="299"/>
    </location>
</feature>
<dbReference type="GO" id="GO:0003955">
    <property type="term" value="F:NAD(P)H dehydrogenase (quinone) activity"/>
    <property type="evidence" value="ECO:0007669"/>
    <property type="project" value="TreeGrafter"/>
</dbReference>
<dbReference type="EMBL" id="AZHB01000004">
    <property type="protein sequence ID" value="OAA70419.1"/>
    <property type="molecule type" value="Genomic_DNA"/>
</dbReference>
<feature type="signal peptide" evidence="6">
    <location>
        <begin position="1"/>
        <end position="21"/>
    </location>
</feature>
<evidence type="ECO:0000256" key="2">
    <source>
        <dbReference type="ARBA" id="ARBA00005272"/>
    </source>
</evidence>